<accession>A0A1Y4LAV1</accession>
<feature type="domain" description="SipL SPOCS" evidence="1">
    <location>
        <begin position="35"/>
        <end position="115"/>
    </location>
</feature>
<proteinExistence type="predicted"/>
<reference evidence="3" key="1">
    <citation type="submission" date="2017-04" db="EMBL/GenBank/DDBJ databases">
        <title>Function of individual gut microbiota members based on whole genome sequencing of pure cultures obtained from chicken caecum.</title>
        <authorList>
            <person name="Medvecky M."/>
            <person name="Cejkova D."/>
            <person name="Polansky O."/>
            <person name="Karasova D."/>
            <person name="Kubasova T."/>
            <person name="Cizek A."/>
            <person name="Rychlik I."/>
        </authorList>
    </citation>
    <scope>NUCLEOTIDE SEQUENCE [LARGE SCALE GENOMIC DNA]</scope>
    <source>
        <strain evidence="3">An180</strain>
    </source>
</reference>
<evidence type="ECO:0000259" key="1">
    <source>
        <dbReference type="Pfam" id="PF12673"/>
    </source>
</evidence>
<protein>
    <recommendedName>
        <fullName evidence="1">SipL SPOCS domain-containing protein</fullName>
    </recommendedName>
</protein>
<evidence type="ECO:0000313" key="3">
    <source>
        <dbReference type="Proteomes" id="UP000195897"/>
    </source>
</evidence>
<organism evidence="2 3">
    <name type="scientific">Butyricicoccus pullicaecorum</name>
    <dbReference type="NCBI Taxonomy" id="501571"/>
    <lineage>
        <taxon>Bacteria</taxon>
        <taxon>Bacillati</taxon>
        <taxon>Bacillota</taxon>
        <taxon>Clostridia</taxon>
        <taxon>Eubacteriales</taxon>
        <taxon>Butyricicoccaceae</taxon>
        <taxon>Butyricicoccus</taxon>
    </lineage>
</organism>
<comment type="caution">
    <text evidence="2">The sequence shown here is derived from an EMBL/GenBank/DDBJ whole genome shotgun (WGS) entry which is preliminary data.</text>
</comment>
<dbReference type="AlphaFoldDB" id="A0A1Y4LAV1"/>
<dbReference type="RefSeq" id="WP_087371298.1">
    <property type="nucleotide sequence ID" value="NZ_NFKK01000003.1"/>
</dbReference>
<dbReference type="EMBL" id="NFKK01000003">
    <property type="protein sequence ID" value="OUP53866.1"/>
    <property type="molecule type" value="Genomic_DNA"/>
</dbReference>
<name>A0A1Y4LAV1_9FIRM</name>
<dbReference type="InterPro" id="IPR024300">
    <property type="entry name" value="SipL_SPOCS_dom"/>
</dbReference>
<sequence>MEPIRTDLQYFEPTHTIHTSFTERTDAIVPDAEPDIGRILCAYASVSVKDELPQNDRILLSGTVNTVVLFRPDGQDTIRFLQIPLSFAHIEETPGILPESPCFVRCQVADVSASAVNSRKVSVTATLSLEVEVFAESGVSLTEEIDAEGDDALEVLYGSQTVPLLRHADVREYTVLDDVELAGAQGLRLISARGTLRSVSCQSGESQVTLSGEAVLSLLLLDDTGAIQPMSQVIPYTQVLDAPGLHASLPTSARLSLRNLDCMLREDGVLSVGLGVRALLLQQGEENIQTVRDLYHLHRILNFDTRNVSLCAYHTDTPFVLESSAMLPVVRPASEILMADGICLSLDTKSASPEARVQVSLLYRDPAGSLCAEQQIVSAPLPNLTLPDGARPCDLSARVSASPGSDGNVPLRITVSGDLITHSQVPVRDITALSADTPRPPLEPAGTTLILRYIHTAVPLWEIGKQYASTAQAIRQANALPDGTDTVADTMLLIPVYAQ</sequence>
<evidence type="ECO:0000313" key="2">
    <source>
        <dbReference type="EMBL" id="OUP53866.1"/>
    </source>
</evidence>
<dbReference type="Proteomes" id="UP000195897">
    <property type="component" value="Unassembled WGS sequence"/>
</dbReference>
<gene>
    <name evidence="2" type="ORF">B5F17_04585</name>
</gene>
<dbReference type="Pfam" id="PF12673">
    <property type="entry name" value="SipL"/>
    <property type="match status" value="1"/>
</dbReference>